<evidence type="ECO:0000313" key="1">
    <source>
        <dbReference type="EMBL" id="MBE7695563.1"/>
    </source>
</evidence>
<accession>A0AAP1RGF8</accession>
<dbReference type="EMBL" id="WXXV01000011">
    <property type="protein sequence ID" value="MBE7695563.1"/>
    <property type="molecule type" value="Genomic_DNA"/>
</dbReference>
<organism evidence="1 2">
    <name type="scientific">Tenacibaculum finnmarkense genomovar finnmarkense</name>
    <dbReference type="NCBI Taxonomy" id="1458503"/>
    <lineage>
        <taxon>Bacteria</taxon>
        <taxon>Pseudomonadati</taxon>
        <taxon>Bacteroidota</taxon>
        <taxon>Flavobacteriia</taxon>
        <taxon>Flavobacteriales</taxon>
        <taxon>Flavobacteriaceae</taxon>
        <taxon>Tenacibaculum</taxon>
        <taxon>Tenacibaculum finnmarkense</taxon>
    </lineage>
</organism>
<evidence type="ECO:0000313" key="2">
    <source>
        <dbReference type="Proteomes" id="UP000806077"/>
    </source>
</evidence>
<sequence length="100" mass="11373">MLLLVHLHKKVQKLLSNDMEAIKPLNVSGKIFCQMVGLTYNGQILQGLRDLNLVTFFKIGKKYMYPFEETKLISDMLRDGKISIKTNGGYYITLTDSKTG</sequence>
<name>A0AAP1RGF8_9FLAO</name>
<keyword evidence="2" id="KW-1185">Reference proteome</keyword>
<dbReference type="Proteomes" id="UP000806077">
    <property type="component" value="Unassembled WGS sequence"/>
</dbReference>
<dbReference type="GeneID" id="79924914"/>
<protein>
    <submittedName>
        <fullName evidence="1">Uncharacterized protein</fullName>
    </submittedName>
</protein>
<gene>
    <name evidence="1" type="ORF">F7645_09035</name>
</gene>
<reference evidence="1 2" key="1">
    <citation type="journal article" date="2020" name="Int. J. Syst. Evol. Microbiol.">
        <title>Tenacibaculum piscium sp. nov., isolated from skin ulcers of sea-farmed fish, and description of Tenacibaculum finnmarkense sp. nov. with subdivision into genomovars finnmarkense and ulcerans.</title>
        <authorList>
            <person name="Olsen A.B."/>
            <person name="Spilsberg B."/>
            <person name="Nilsen H.K."/>
            <person name="Lagesen K."/>
            <person name="Gulla S."/>
            <person name="Avendano-Herrera R."/>
            <person name="Irgang R."/>
            <person name="Duchaud E."/>
            <person name="Colquhoun D.J."/>
        </authorList>
    </citation>
    <scope>NUCLEOTIDE SEQUENCE [LARGE SCALE GENOMIC DNA]</scope>
    <source>
        <strain evidence="1 2">TNO037</strain>
    </source>
</reference>
<proteinExistence type="predicted"/>
<dbReference type="RefSeq" id="WP_193708181.1">
    <property type="nucleotide sequence ID" value="NZ_WXXT01000011.1"/>
</dbReference>
<comment type="caution">
    <text evidence="1">The sequence shown here is derived from an EMBL/GenBank/DDBJ whole genome shotgun (WGS) entry which is preliminary data.</text>
</comment>
<dbReference type="AlphaFoldDB" id="A0AAP1RGF8"/>